<dbReference type="EMBL" id="ANOG01000086">
    <property type="protein sequence ID" value="EMI22525.1"/>
    <property type="molecule type" value="Genomic_DNA"/>
</dbReference>
<organism evidence="1 2">
    <name type="scientific">Rhodopirellula maiorica SM1</name>
    <dbReference type="NCBI Taxonomy" id="1265738"/>
    <lineage>
        <taxon>Bacteria</taxon>
        <taxon>Pseudomonadati</taxon>
        <taxon>Planctomycetota</taxon>
        <taxon>Planctomycetia</taxon>
        <taxon>Pirellulales</taxon>
        <taxon>Pirellulaceae</taxon>
        <taxon>Novipirellula</taxon>
    </lineage>
</organism>
<comment type="caution">
    <text evidence="1">The sequence shown here is derived from an EMBL/GenBank/DDBJ whole genome shotgun (WGS) entry which is preliminary data.</text>
</comment>
<protein>
    <submittedName>
        <fullName evidence="1">Uncharacterized protein</fullName>
    </submittedName>
</protein>
<reference evidence="1 2" key="1">
    <citation type="journal article" date="2013" name="Mar. Genomics">
        <title>Expression of sulfatases in Rhodopirellula baltica and the diversity of sulfatases in the genus Rhodopirellula.</title>
        <authorList>
            <person name="Wegner C.E."/>
            <person name="Richter-Heitmann T."/>
            <person name="Klindworth A."/>
            <person name="Klockow C."/>
            <person name="Richter M."/>
            <person name="Achstetter T."/>
            <person name="Glockner F.O."/>
            <person name="Harder J."/>
        </authorList>
    </citation>
    <scope>NUCLEOTIDE SEQUENCE [LARGE SCALE GENOMIC DNA]</scope>
    <source>
        <strain evidence="1 2">SM1</strain>
    </source>
</reference>
<evidence type="ECO:0000313" key="2">
    <source>
        <dbReference type="Proteomes" id="UP000011991"/>
    </source>
</evidence>
<dbReference type="Proteomes" id="UP000011991">
    <property type="component" value="Unassembled WGS sequence"/>
</dbReference>
<dbReference type="PATRIC" id="fig|1265738.3.peg.553"/>
<keyword evidence="2" id="KW-1185">Reference proteome</keyword>
<gene>
    <name evidence="1" type="ORF">RMSM_00550</name>
</gene>
<sequence length="60" mass="6799">MAENRSSYCDRQDKSKIPAWNEVPCGDFFLWIDGKLTRTFCQSEFVTAGEVAASIAMDNF</sequence>
<evidence type="ECO:0000313" key="1">
    <source>
        <dbReference type="EMBL" id="EMI22525.1"/>
    </source>
</evidence>
<proteinExistence type="predicted"/>
<accession>M5RTA6</accession>
<dbReference type="AlphaFoldDB" id="M5RTA6"/>
<name>M5RTA6_9BACT</name>